<keyword evidence="6" id="KW-0808">Transferase</keyword>
<evidence type="ECO:0000256" key="7">
    <source>
        <dbReference type="ARBA" id="ARBA00022692"/>
    </source>
</evidence>
<dbReference type="NCBIfam" id="TIGR02614">
    <property type="entry name" value="ftsW"/>
    <property type="match status" value="1"/>
</dbReference>
<keyword evidence="9" id="KW-0573">Peptidoglycan synthesis</keyword>
<dbReference type="Proteomes" id="UP001250932">
    <property type="component" value="Unassembled WGS sequence"/>
</dbReference>
<evidence type="ECO:0000256" key="19">
    <source>
        <dbReference type="ARBA" id="ARBA00044770"/>
    </source>
</evidence>
<dbReference type="RefSeq" id="WP_313833909.1">
    <property type="nucleotide sequence ID" value="NZ_JAQOUE010000001.1"/>
</dbReference>
<keyword evidence="10 21" id="KW-1133">Transmembrane helix</keyword>
<keyword evidence="13" id="KW-0961">Cell wall biogenesis/degradation</keyword>
<evidence type="ECO:0000313" key="23">
    <source>
        <dbReference type="Proteomes" id="UP001250932"/>
    </source>
</evidence>
<accession>A0ABU3KAB7</accession>
<evidence type="ECO:0000256" key="20">
    <source>
        <dbReference type="ARBA" id="ARBA00049902"/>
    </source>
</evidence>
<name>A0ABU3KAB7_9BACT</name>
<feature type="transmembrane region" description="Helical" evidence="21">
    <location>
        <begin position="327"/>
        <end position="350"/>
    </location>
</feature>
<comment type="catalytic activity">
    <reaction evidence="20">
        <text>[GlcNAc-(1-&gt;4)-Mur2Ac(oyl-L-Ala-gamma-D-Glu-L-Lys-D-Ala-D-Ala)](n)-di-trans,octa-cis-undecaprenyl diphosphate + beta-D-GlcNAc-(1-&gt;4)-Mur2Ac(oyl-L-Ala-gamma-D-Glu-L-Lys-D-Ala-D-Ala)-di-trans,octa-cis-undecaprenyl diphosphate = [GlcNAc-(1-&gt;4)-Mur2Ac(oyl-L-Ala-gamma-D-Glu-L-Lys-D-Ala-D-Ala)](n+1)-di-trans,octa-cis-undecaprenyl diphosphate + di-trans,octa-cis-undecaprenyl diphosphate + H(+)</text>
        <dbReference type="Rhea" id="RHEA:23708"/>
        <dbReference type="Rhea" id="RHEA-COMP:9602"/>
        <dbReference type="Rhea" id="RHEA-COMP:9603"/>
        <dbReference type="ChEBI" id="CHEBI:15378"/>
        <dbReference type="ChEBI" id="CHEBI:58405"/>
        <dbReference type="ChEBI" id="CHEBI:60033"/>
        <dbReference type="ChEBI" id="CHEBI:78435"/>
        <dbReference type="EC" id="2.4.99.28"/>
    </reaction>
</comment>
<comment type="subcellular location">
    <subcellularLocation>
        <location evidence="1">Cell membrane</location>
        <topology evidence="1">Multi-pass membrane protein</topology>
    </subcellularLocation>
</comment>
<keyword evidence="3" id="KW-1003">Cell membrane</keyword>
<gene>
    <name evidence="22" type="primary">ftsW</name>
    <name evidence="22" type="ORF">PPG34_13360</name>
</gene>
<feature type="transmembrane region" description="Helical" evidence="21">
    <location>
        <begin position="208"/>
        <end position="224"/>
    </location>
</feature>
<evidence type="ECO:0000256" key="8">
    <source>
        <dbReference type="ARBA" id="ARBA00022960"/>
    </source>
</evidence>
<feature type="transmembrane region" description="Helical" evidence="21">
    <location>
        <begin position="31"/>
        <end position="53"/>
    </location>
</feature>
<dbReference type="PROSITE" id="PS00428">
    <property type="entry name" value="FTSW_RODA_SPOVE"/>
    <property type="match status" value="1"/>
</dbReference>
<evidence type="ECO:0000256" key="13">
    <source>
        <dbReference type="ARBA" id="ARBA00023316"/>
    </source>
</evidence>
<dbReference type="InterPro" id="IPR013437">
    <property type="entry name" value="FtsW"/>
</dbReference>
<keyword evidence="7 21" id="KW-0812">Transmembrane</keyword>
<sequence>MRSGRGSALQLSLGWKSSSARRGMFAPVDRTVLLITYLLLLIGLIMVFSASGVMAESRYGDSMFFLKRQAAWIVLGLLALHWVSRQDYDMWKSMTPIVLCLTIGCMVLVLIPSVGAEVNGARRWFRIAGLSFQPGELAKLSVVLYLASFLVRREDEISSFSRGVLAPVIVVGGLAGLALLEPDMGTAVVLVSILFGLLFLGGARLTHLGGLILSALPVAYLLIMESDYRRRRLMSFLDPWQDPHDAGFQLTQSFVALGNGGLAGVGLGDGRQKLFFLPEAHSDFVLALVGEELGFLGTGLLMVLFAVLLVQGFRIAGRAPDAFGRHLASGVTLLLGIQVLINAGVVSGLLPTKGLTLPLVSYGGSSLVITLVAIGILLSISREDSGHRVV</sequence>
<evidence type="ECO:0000256" key="15">
    <source>
        <dbReference type="ARBA" id="ARBA00033270"/>
    </source>
</evidence>
<feature type="transmembrane region" description="Helical" evidence="21">
    <location>
        <begin position="293"/>
        <end position="315"/>
    </location>
</feature>
<comment type="similarity">
    <text evidence="16">Belongs to the SEDS family. FtsW subfamily.</text>
</comment>
<comment type="caution">
    <text evidence="22">The sequence shown here is derived from an EMBL/GenBank/DDBJ whole genome shotgun (WGS) entry which is preliminary data.</text>
</comment>
<evidence type="ECO:0000256" key="9">
    <source>
        <dbReference type="ARBA" id="ARBA00022984"/>
    </source>
</evidence>
<evidence type="ECO:0000256" key="12">
    <source>
        <dbReference type="ARBA" id="ARBA00023306"/>
    </source>
</evidence>
<evidence type="ECO:0000256" key="1">
    <source>
        <dbReference type="ARBA" id="ARBA00004651"/>
    </source>
</evidence>
<keyword evidence="23" id="KW-1185">Reference proteome</keyword>
<feature type="transmembrane region" description="Helical" evidence="21">
    <location>
        <begin position="95"/>
        <end position="115"/>
    </location>
</feature>
<keyword evidence="8" id="KW-0133">Cell shape</keyword>
<evidence type="ECO:0000256" key="14">
    <source>
        <dbReference type="ARBA" id="ARBA00032370"/>
    </source>
</evidence>
<dbReference type="EMBL" id="JAQOUE010000001">
    <property type="protein sequence ID" value="MDT7043342.1"/>
    <property type="molecule type" value="Genomic_DNA"/>
</dbReference>
<evidence type="ECO:0000256" key="5">
    <source>
        <dbReference type="ARBA" id="ARBA00022676"/>
    </source>
</evidence>
<evidence type="ECO:0000256" key="4">
    <source>
        <dbReference type="ARBA" id="ARBA00022618"/>
    </source>
</evidence>
<feature type="transmembrane region" description="Helical" evidence="21">
    <location>
        <begin position="65"/>
        <end position="83"/>
    </location>
</feature>
<proteinExistence type="inferred from homology"/>
<dbReference type="PANTHER" id="PTHR30474">
    <property type="entry name" value="CELL CYCLE PROTEIN"/>
    <property type="match status" value="1"/>
</dbReference>
<evidence type="ECO:0000313" key="22">
    <source>
        <dbReference type="EMBL" id="MDT7043342.1"/>
    </source>
</evidence>
<evidence type="ECO:0000256" key="10">
    <source>
        <dbReference type="ARBA" id="ARBA00022989"/>
    </source>
</evidence>
<reference evidence="22 23" key="1">
    <citation type="journal article" date="2023" name="ISME J.">
        <title>Cultivation and genomic characterization of novel and ubiquitous marine nitrite-oxidizing bacteria from the Nitrospirales.</title>
        <authorList>
            <person name="Mueller A.J."/>
            <person name="Daebeler A."/>
            <person name="Herbold C.W."/>
            <person name="Kirkegaard R.H."/>
            <person name="Daims H."/>
        </authorList>
    </citation>
    <scope>NUCLEOTIDE SEQUENCE [LARGE SCALE GENOMIC DNA]</scope>
    <source>
        <strain evidence="22 23">EB</strain>
    </source>
</reference>
<comment type="pathway">
    <text evidence="2">Cell wall biogenesis; peptidoglycan biosynthesis.</text>
</comment>
<evidence type="ECO:0000256" key="18">
    <source>
        <dbReference type="ARBA" id="ARBA00041418"/>
    </source>
</evidence>
<dbReference type="InterPro" id="IPR018365">
    <property type="entry name" value="Cell_cycle_FtsW-rel_CS"/>
</dbReference>
<evidence type="ECO:0000256" key="3">
    <source>
        <dbReference type="ARBA" id="ARBA00022475"/>
    </source>
</evidence>
<feature type="transmembrane region" description="Helical" evidence="21">
    <location>
        <begin position="362"/>
        <end position="380"/>
    </location>
</feature>
<evidence type="ECO:0000256" key="2">
    <source>
        <dbReference type="ARBA" id="ARBA00004752"/>
    </source>
</evidence>
<feature type="transmembrane region" description="Helical" evidence="21">
    <location>
        <begin position="163"/>
        <end position="180"/>
    </location>
</feature>
<keyword evidence="5" id="KW-0328">Glycosyltransferase</keyword>
<keyword evidence="12" id="KW-0131">Cell cycle</keyword>
<dbReference type="PANTHER" id="PTHR30474:SF2">
    <property type="entry name" value="PEPTIDOGLYCAN GLYCOSYLTRANSFERASE FTSW-RELATED"/>
    <property type="match status" value="1"/>
</dbReference>
<evidence type="ECO:0000256" key="11">
    <source>
        <dbReference type="ARBA" id="ARBA00023136"/>
    </source>
</evidence>
<keyword evidence="11 21" id="KW-0472">Membrane</keyword>
<dbReference type="InterPro" id="IPR001182">
    <property type="entry name" value="FtsW/RodA"/>
</dbReference>
<protein>
    <recommendedName>
        <fullName evidence="17">Probable peptidoglycan glycosyltransferase FtsW</fullName>
        <ecNumber evidence="19">2.4.99.28</ecNumber>
    </recommendedName>
    <alternativeName>
        <fullName evidence="18">Cell division protein FtsW</fullName>
    </alternativeName>
    <alternativeName>
        <fullName evidence="15">Cell wall polymerase</fullName>
    </alternativeName>
    <alternativeName>
        <fullName evidence="14">Peptidoglycan polymerase</fullName>
    </alternativeName>
</protein>
<dbReference type="EC" id="2.4.99.28" evidence="19"/>
<feature type="transmembrane region" description="Helical" evidence="21">
    <location>
        <begin position="127"/>
        <end position="151"/>
    </location>
</feature>
<evidence type="ECO:0000256" key="21">
    <source>
        <dbReference type="SAM" id="Phobius"/>
    </source>
</evidence>
<evidence type="ECO:0000256" key="17">
    <source>
        <dbReference type="ARBA" id="ARBA00041185"/>
    </source>
</evidence>
<feature type="transmembrane region" description="Helical" evidence="21">
    <location>
        <begin position="186"/>
        <end position="203"/>
    </location>
</feature>
<evidence type="ECO:0000256" key="6">
    <source>
        <dbReference type="ARBA" id="ARBA00022679"/>
    </source>
</evidence>
<organism evidence="22 23">
    <name type="scientific">Candidatus Nitronereus thalassa</name>
    <dbReference type="NCBI Taxonomy" id="3020898"/>
    <lineage>
        <taxon>Bacteria</taxon>
        <taxon>Pseudomonadati</taxon>
        <taxon>Nitrospirota</taxon>
        <taxon>Nitrospiria</taxon>
        <taxon>Nitrospirales</taxon>
        <taxon>Nitrospiraceae</taxon>
        <taxon>Candidatus Nitronereus</taxon>
    </lineage>
</organism>
<evidence type="ECO:0000256" key="16">
    <source>
        <dbReference type="ARBA" id="ARBA00038053"/>
    </source>
</evidence>
<dbReference type="Pfam" id="PF01098">
    <property type="entry name" value="FTSW_RODA_SPOVE"/>
    <property type="match status" value="1"/>
</dbReference>
<keyword evidence="4" id="KW-0132">Cell division</keyword>